<feature type="region of interest" description="Disordered" evidence="1">
    <location>
        <begin position="56"/>
        <end position="77"/>
    </location>
</feature>
<accession>A0A8T8SJD7</accession>
<evidence type="ECO:0000313" key="2">
    <source>
        <dbReference type="EMBL" id="KAE8240870.1"/>
    </source>
</evidence>
<reference evidence="2" key="1">
    <citation type="submission" date="2016-04" db="EMBL/GenBank/DDBJ databases">
        <authorList>
            <person name="Nguyen H.D."/>
            <person name="Kesanakurti P."/>
            <person name="Cullis J."/>
            <person name="Levesque C.A."/>
            <person name="Hambleton S."/>
        </authorList>
    </citation>
    <scope>NUCLEOTIDE SEQUENCE</scope>
    <source>
        <strain evidence="2">DAOMC 238032</strain>
    </source>
</reference>
<dbReference type="EMBL" id="LWDD02002394">
    <property type="protein sequence ID" value="KAE8240870.1"/>
    <property type="molecule type" value="Genomic_DNA"/>
</dbReference>
<proteinExistence type="predicted"/>
<organism evidence="2 3">
    <name type="scientific">Tilletia caries</name>
    <name type="common">wheat bunt fungus</name>
    <dbReference type="NCBI Taxonomy" id="13290"/>
    <lineage>
        <taxon>Eukaryota</taxon>
        <taxon>Fungi</taxon>
        <taxon>Dikarya</taxon>
        <taxon>Basidiomycota</taxon>
        <taxon>Ustilaginomycotina</taxon>
        <taxon>Exobasidiomycetes</taxon>
        <taxon>Tilletiales</taxon>
        <taxon>Tilletiaceae</taxon>
        <taxon>Tilletia</taxon>
    </lineage>
</organism>
<evidence type="ECO:0000256" key="1">
    <source>
        <dbReference type="SAM" id="MobiDB-lite"/>
    </source>
</evidence>
<comment type="caution">
    <text evidence="2">The sequence shown here is derived from an EMBL/GenBank/DDBJ whole genome shotgun (WGS) entry which is preliminary data.</text>
</comment>
<dbReference type="Proteomes" id="UP000077671">
    <property type="component" value="Unassembled WGS sequence"/>
</dbReference>
<sequence length="321" mass="36575">MQGVQAGDAEEEQEGREGGVNRGHAARVNAAGHAAAAAALLTADMLSWRHRYQCDHAGRPQSKPLQPNLSPSKRRRRLPSIKVGCTAKLVVFQPIGERRVYIKWDYKHTGHDVASMQSVAESRLPKRVREWISARVAEGRDWKAVRNLLRLGEDELQRLERSEGALRSVPEALRIRRMDVYNELRRQLLGTARKANTRIDSLHKWAEEVIRENGVAELKFDIPCADGEDTWAAFFMTSWQIDMLRMHGQDSVHHHWSRNSGRIHVHQRRGRSTHQLLAQSPPPALARAISASAYHDRLLRHRGLCNQERLSTSCHPFHSLL</sequence>
<gene>
    <name evidence="2" type="ORF">A4X03_0g8276</name>
</gene>
<evidence type="ECO:0000313" key="3">
    <source>
        <dbReference type="Proteomes" id="UP000077671"/>
    </source>
</evidence>
<name>A0A8T8SJD7_9BASI</name>
<dbReference type="AlphaFoldDB" id="A0A8T8SJD7"/>
<reference evidence="2" key="2">
    <citation type="journal article" date="2019" name="IMA Fungus">
        <title>Genome sequencing and comparison of five Tilletia species to identify candidate genes for the detection of regulated species infecting wheat.</title>
        <authorList>
            <person name="Nguyen H.D.T."/>
            <person name="Sultana T."/>
            <person name="Kesanakurti P."/>
            <person name="Hambleton S."/>
        </authorList>
    </citation>
    <scope>NUCLEOTIDE SEQUENCE</scope>
    <source>
        <strain evidence="2">DAOMC 238032</strain>
    </source>
</reference>
<feature type="region of interest" description="Disordered" evidence="1">
    <location>
        <begin position="1"/>
        <end position="21"/>
    </location>
</feature>
<protein>
    <submittedName>
        <fullName evidence="2">Uncharacterized protein</fullName>
    </submittedName>
</protein>